<reference evidence="2" key="1">
    <citation type="submission" date="2016-11" db="EMBL/GenBank/DDBJ databases">
        <title>The genome of Nicotiana attenuata.</title>
        <authorList>
            <person name="Xu S."/>
            <person name="Brockmoeller T."/>
            <person name="Gaquerel E."/>
            <person name="Navarro A."/>
            <person name="Kuhl H."/>
            <person name="Gase K."/>
            <person name="Ling Z."/>
            <person name="Zhou W."/>
            <person name="Kreitzer C."/>
            <person name="Stanke M."/>
            <person name="Tang H."/>
            <person name="Lyons E."/>
            <person name="Pandey P."/>
            <person name="Pandey S.P."/>
            <person name="Timmermann B."/>
            <person name="Baldwin I.T."/>
        </authorList>
    </citation>
    <scope>NUCLEOTIDE SEQUENCE [LARGE SCALE GENOMIC DNA]</scope>
    <source>
        <strain evidence="2">UT</strain>
    </source>
</reference>
<accession>A0A1J6JNE3</accession>
<protein>
    <submittedName>
        <fullName evidence="2">Uncharacterized protein</fullName>
    </submittedName>
</protein>
<comment type="caution">
    <text evidence="2">The sequence shown here is derived from an EMBL/GenBank/DDBJ whole genome shotgun (WGS) entry which is preliminary data.</text>
</comment>
<organism evidence="2 3">
    <name type="scientific">Nicotiana attenuata</name>
    <name type="common">Coyote tobacco</name>
    <dbReference type="NCBI Taxonomy" id="49451"/>
    <lineage>
        <taxon>Eukaryota</taxon>
        <taxon>Viridiplantae</taxon>
        <taxon>Streptophyta</taxon>
        <taxon>Embryophyta</taxon>
        <taxon>Tracheophyta</taxon>
        <taxon>Spermatophyta</taxon>
        <taxon>Magnoliopsida</taxon>
        <taxon>eudicotyledons</taxon>
        <taxon>Gunneridae</taxon>
        <taxon>Pentapetalae</taxon>
        <taxon>asterids</taxon>
        <taxon>lamiids</taxon>
        <taxon>Solanales</taxon>
        <taxon>Solanaceae</taxon>
        <taxon>Nicotianoideae</taxon>
        <taxon>Nicotianeae</taxon>
        <taxon>Nicotiana</taxon>
    </lineage>
</organism>
<dbReference type="EMBL" id="MJEQ01007925">
    <property type="protein sequence ID" value="OIT19333.1"/>
    <property type="molecule type" value="Genomic_DNA"/>
</dbReference>
<proteinExistence type="predicted"/>
<dbReference type="SMR" id="A0A1J6JNE3"/>
<feature type="region of interest" description="Disordered" evidence="1">
    <location>
        <begin position="99"/>
        <end position="126"/>
    </location>
</feature>
<gene>
    <name evidence="2" type="ORF">A4A49_42571</name>
</gene>
<name>A0A1J6JNE3_NICAT</name>
<feature type="compositionally biased region" description="Basic and acidic residues" evidence="1">
    <location>
        <begin position="103"/>
        <end position="126"/>
    </location>
</feature>
<evidence type="ECO:0000313" key="2">
    <source>
        <dbReference type="EMBL" id="OIT19333.1"/>
    </source>
</evidence>
<dbReference type="AlphaFoldDB" id="A0A1J6JNE3"/>
<dbReference type="Proteomes" id="UP000187609">
    <property type="component" value="Unassembled WGS sequence"/>
</dbReference>
<dbReference type="Gramene" id="OIT19333">
    <property type="protein sequence ID" value="OIT19333"/>
    <property type="gene ID" value="A4A49_42571"/>
</dbReference>
<evidence type="ECO:0000313" key="3">
    <source>
        <dbReference type="Proteomes" id="UP000187609"/>
    </source>
</evidence>
<keyword evidence="3" id="KW-1185">Reference proteome</keyword>
<sequence length="296" mass="33911">MGKTSLHESVRKHFGKSVVDTLTGSTTVRRSPRKYWKKVLGETPSFDLGVFSQEDKLKKSNSRHAIPVVIDEGSVSKRNGKSIRDDDFEEQEVVLKARKRSKVNHDTKSTKNNKVDPDYGSRKDESDHKFSNIAATSEELELIKLLKKRDYEIEERGDSALHRRNLPFIPENSGVVKNKPDQAILWEVQRLRTAIAKVQSDLDAFRTKVAGDFVSIKEFFTQSINKVLNEIRTSESCQSKKVDVSISPMYTIIRPSSNDRHHHSRYDNACFPDHNEEEVEYATVNDIIKPQGYYTI</sequence>
<evidence type="ECO:0000256" key="1">
    <source>
        <dbReference type="SAM" id="MobiDB-lite"/>
    </source>
</evidence>